<evidence type="ECO:0000313" key="3">
    <source>
        <dbReference type="Proteomes" id="UP000281343"/>
    </source>
</evidence>
<dbReference type="AlphaFoldDB" id="A0A3L9Y857"/>
<gene>
    <name evidence="2" type="ORF">D9R08_09055</name>
</gene>
<dbReference type="Gene3D" id="3.40.50.150">
    <property type="entry name" value="Vaccinia Virus protein VP39"/>
    <property type="match status" value="1"/>
</dbReference>
<dbReference type="InterPro" id="IPR052514">
    <property type="entry name" value="SAM-dependent_MTase"/>
</dbReference>
<dbReference type="InterPro" id="IPR029063">
    <property type="entry name" value="SAM-dependent_MTases_sf"/>
</dbReference>
<protein>
    <submittedName>
        <fullName evidence="2">FkbM family methyltransferase</fullName>
    </submittedName>
</protein>
<dbReference type="OrthoDB" id="4104638at2"/>
<evidence type="ECO:0000313" key="2">
    <source>
        <dbReference type="EMBL" id="RMA42256.1"/>
    </source>
</evidence>
<keyword evidence="3" id="KW-1185">Reference proteome</keyword>
<dbReference type="PANTHER" id="PTHR34203">
    <property type="entry name" value="METHYLTRANSFERASE, FKBM FAMILY PROTEIN"/>
    <property type="match status" value="1"/>
</dbReference>
<dbReference type="GO" id="GO:0032259">
    <property type="term" value="P:methylation"/>
    <property type="evidence" value="ECO:0007669"/>
    <property type="project" value="UniProtKB-KW"/>
</dbReference>
<name>A0A3L9Y857_9RHOB</name>
<dbReference type="Pfam" id="PF05050">
    <property type="entry name" value="Methyltransf_21"/>
    <property type="match status" value="1"/>
</dbReference>
<reference evidence="2 3" key="1">
    <citation type="submission" date="2018-10" db="EMBL/GenBank/DDBJ databases">
        <authorList>
            <person name="Jung H.S."/>
            <person name="Jeon C.O."/>
        </authorList>
    </citation>
    <scope>NUCLEOTIDE SEQUENCE [LARGE SCALE GENOMIC DNA]</scope>
    <source>
        <strain evidence="2 3">MA-7-27</strain>
    </source>
</reference>
<dbReference type="EMBL" id="RCNT01000004">
    <property type="protein sequence ID" value="RMA42256.1"/>
    <property type="molecule type" value="Genomic_DNA"/>
</dbReference>
<proteinExistence type="predicted"/>
<comment type="caution">
    <text evidence="2">The sequence shown here is derived from an EMBL/GenBank/DDBJ whole genome shotgun (WGS) entry which is preliminary data.</text>
</comment>
<organism evidence="2 3">
    <name type="scientific">Rhodophyticola porphyridii</name>
    <dbReference type="NCBI Taxonomy" id="1852017"/>
    <lineage>
        <taxon>Bacteria</taxon>
        <taxon>Pseudomonadati</taxon>
        <taxon>Pseudomonadota</taxon>
        <taxon>Alphaproteobacteria</taxon>
        <taxon>Rhodobacterales</taxon>
        <taxon>Roseobacteraceae</taxon>
        <taxon>Rhodophyticola</taxon>
    </lineage>
</organism>
<keyword evidence="2" id="KW-0489">Methyltransferase</keyword>
<dbReference type="Proteomes" id="UP000281343">
    <property type="component" value="Unassembled WGS sequence"/>
</dbReference>
<feature type="domain" description="Methyltransferase FkbM" evidence="1">
    <location>
        <begin position="38"/>
        <end position="172"/>
    </location>
</feature>
<dbReference type="InterPro" id="IPR006342">
    <property type="entry name" value="FkbM_mtfrase"/>
</dbReference>
<keyword evidence="2" id="KW-0808">Transferase</keyword>
<evidence type="ECO:0000259" key="1">
    <source>
        <dbReference type="Pfam" id="PF05050"/>
    </source>
</evidence>
<accession>A0A3L9Y857</accession>
<dbReference type="NCBIfam" id="TIGR01444">
    <property type="entry name" value="fkbM_fam"/>
    <property type="match status" value="1"/>
</dbReference>
<dbReference type="GO" id="GO:0008168">
    <property type="term" value="F:methyltransferase activity"/>
    <property type="evidence" value="ECO:0007669"/>
    <property type="project" value="UniProtKB-KW"/>
</dbReference>
<dbReference type="PANTHER" id="PTHR34203:SF15">
    <property type="entry name" value="SLL1173 PROTEIN"/>
    <property type="match status" value="1"/>
</dbReference>
<sequence length="248" mass="26896">MAAAIGRSLDIYYRDAARTSRMDRLNALFVPDGGLAFDIGAHVGDRTASFLRLGARVVALEPQPHVFRALRLIHGRQSRAVLEQMAAGEGHGEIEMFLNSGNPTVSTASADLVAAASSARAWKNEVWDRTIRVPVTTLDQLIARHGVPDFVKIDVEGHELMVLNGLAQAVPALSFEVTTLQRDMACACIGRLCELGSYEFNISLGEDHRLRQSGWTGAPDICAEILRLPAAANSGDIYARLRAQGEPH</sequence>
<dbReference type="SUPFAM" id="SSF53335">
    <property type="entry name" value="S-adenosyl-L-methionine-dependent methyltransferases"/>
    <property type="match status" value="1"/>
</dbReference>